<dbReference type="InterPro" id="IPR002909">
    <property type="entry name" value="IPT_dom"/>
</dbReference>
<protein>
    <submittedName>
        <fullName evidence="11">Uncharacterized protein</fullName>
    </submittedName>
</protein>
<feature type="compositionally biased region" description="Low complexity" evidence="6">
    <location>
        <begin position="4114"/>
        <end position="4143"/>
    </location>
</feature>
<dbReference type="GO" id="GO:0005886">
    <property type="term" value="C:plasma membrane"/>
    <property type="evidence" value="ECO:0007669"/>
    <property type="project" value="UniProtKB-SubCell"/>
</dbReference>
<dbReference type="Proteomes" id="UP001055712">
    <property type="component" value="Unassembled WGS sequence"/>
</dbReference>
<dbReference type="Gene3D" id="2.60.40.10">
    <property type="entry name" value="Immunoglobulins"/>
    <property type="match status" value="7"/>
</dbReference>
<dbReference type="CDD" id="cd00603">
    <property type="entry name" value="IPT_PCSR"/>
    <property type="match status" value="6"/>
</dbReference>
<dbReference type="SMART" id="SM00429">
    <property type="entry name" value="IPT"/>
    <property type="match status" value="6"/>
</dbReference>
<dbReference type="SMART" id="SM01225">
    <property type="entry name" value="G8"/>
    <property type="match status" value="2"/>
</dbReference>
<dbReference type="PROSITE" id="PS51484">
    <property type="entry name" value="G8"/>
    <property type="match status" value="2"/>
</dbReference>
<dbReference type="EMBL" id="SIDB01000009">
    <property type="protein sequence ID" value="KAI3428760.1"/>
    <property type="molecule type" value="Genomic_DNA"/>
</dbReference>
<dbReference type="CDD" id="cd00102">
    <property type="entry name" value="IPT"/>
    <property type="match status" value="1"/>
</dbReference>
<feature type="region of interest" description="Disordered" evidence="6">
    <location>
        <begin position="4049"/>
        <end position="4155"/>
    </location>
</feature>
<dbReference type="OrthoDB" id="120976at2759"/>
<evidence type="ECO:0000256" key="8">
    <source>
        <dbReference type="SAM" id="SignalP"/>
    </source>
</evidence>
<keyword evidence="7" id="KW-0472">Membrane</keyword>
<keyword evidence="4" id="KW-0677">Repeat</keyword>
<dbReference type="InterPro" id="IPR012334">
    <property type="entry name" value="Pectin_lyas_fold"/>
</dbReference>
<dbReference type="PROSITE" id="PS51820">
    <property type="entry name" value="PA14"/>
    <property type="match status" value="1"/>
</dbReference>
<keyword evidence="5" id="KW-0325">Glycoprotein</keyword>
<evidence type="ECO:0000313" key="11">
    <source>
        <dbReference type="EMBL" id="KAI3428760.1"/>
    </source>
</evidence>
<evidence type="ECO:0000259" key="10">
    <source>
        <dbReference type="PROSITE" id="PS51820"/>
    </source>
</evidence>
<accession>A0A9D4YW09</accession>
<dbReference type="InterPro" id="IPR055401">
    <property type="entry name" value="CEMIP_beta-hel_dom"/>
</dbReference>
<comment type="subcellular location">
    <subcellularLocation>
        <location evidence="1">Cell membrane</location>
    </subcellularLocation>
</comment>
<gene>
    <name evidence="11" type="ORF">D9Q98_007582</name>
</gene>
<sequence>MIARVALLVALACLPRASQAQAGPVIGDFSPAALSFGGKTRLTITGSLLFDAVVVEVRQGGELLANTVQLVGPSKGAMGSLGPQDLPTVSLGGTVCRVVDEEGEEAFRVESGLFRLKCTLPGPSQPARSSNATVVWGSGSAWPVGAALVTRGAYRAGPGNRPYLVQVLPEVTSVAPRTGSAGGGQLLTIRGRRFPPSTDAGSVEVAVGGHPCTVVSTSPSEITCLTASQEGAQQAPDAPWQPLYDQTGRVPGGWGIELARFGTPSGFSGSLRSLASWQPAPGNATLVTDAMRALPTLNSNMLSRLQAFFVAPSTGQYRFYISSDDRSELWGSRLLPNGTTTSKLMCSVSGWASYSPVTGYEWSKFAAQESQAVDLVAGEHMLLEAYAEQYSGADHLAVGVRVPSAIRQWNSVPEVQRVQVSVALFGQQQEVEVTAYQAGVTVLTAAVSCGNKETALLFGAAVGASGGGSGSGSGSYECRWYLGEAVEDLEACLREWLDIPAGALEARLTGSPPSAASSTQECGEESPLELMVAVASGHAALTASLAVQLAEADGPASLLSSLAVAQQVLGGTVDVQTSANLYAYRTVPINATAAQLADAVNQLTAGLPKGNASASASTVSRGLRSGFRWRLTFPAAARDAVPAISLEASLASGLGVKASAALVRPASVPLGGSFQLGLPGAAESAEVAYNATAADVKAALQLLPGIGIVDVSVTDSRSNSTTYQISFDSLTSSACNMPQLVAAWQASLAGTSAAVAVTTAVEGSCDYYARPIPADMLRRPVSQPGVVSLRVNDVLASCTAADLADCAFTYLDPSASPTITSLSSPTPLVGGSLVRINGTRLADSAGVTVLIGGTPCEVQTHTDTLLECTVAPNTTSGWRQLSVVLGSLGAPLWADSQPQPLLVETLALAAAWPQVLVQDVPVVLTLSGVGFDAAACAAHKVTLGDDPCLLLSCNASALSCTVTPTSSGMLNVSLELTDGDGNATLATALLSGAQVQVLSGGTASPRILAIIPDILPAAGGLLELELEGVASEAEVLAVSLHPATSPTAATQGSSASVVSWDWVQPGVLSVLVLPAAAGHYTVLVELVGGLVMASASTVELALSVDSVSPSLGSFGGGTIITISGMGFTTDDAGLLTRQQRLEPVMLLHVPMSTSHPNAVQLCDIEEANATYVTCRTRPYCSAHASAEDPSAVACSPGSSPPAAVEVVLCPAKWMTKDVLKLYCWSQPDSPRASCPEGGCNFSYDAPSTPRISSLAPSVAFAGGTLELATRNADSNTRVAISAAASAGSPQLCNVTSVAGDGGSLSCTLPDLPAGRYTVGLLHLNIAGDLELGVGSQPLVYPATVDSLLPQAGSLAGGTLLRLRGSGAGFNATHPAANRVLLGGALPCTSVAASGSELSCVTQSTLGLVTAHYFQLPMYLSWSQRGFPSDFPGLTPTVRTFERGVSQNWGAGAPAGVQQTDYFAGRFSGAFYLPAGGNFSFNPQADDSARLTLNGQVVTSSQVLSLEAGAHPFSLEFFEFRGSASVGLTYKPAGQQWQAIPPAMLLPFLPDASLPVEVSVNGVPAVAACSGGDAEGCHFALSLEATPTLQAVAPQQLRITPALINVTGSGFGTDSQQLTLTVGGQPCVLQGTLADGAATCLAPALPAGIYAVEATVAGKGRAMAAAPVTAQYLTAATGISPASGSLFGGTQVQVSGYGFVPADPAAAQGRVPAVAMGTLPCNVSAATGTSISCTTVSSGLSATASVSLRVESRNASTGAAISGSAAVNSSTPFRYAASHTPLLLSVEPSTLAPHLQTTVTVSWSTPNASILAAGLPSGASMAAIQLIGGTQAVACGAPSLLAANVSAGAYREQAGCVLPGLPAGRYSLRLLASPLGFSNSSTLNIPLLVSSISPPAGSLAGGTLLNITGSGFSDTPSEVAVSVGSSPCAVLASTAGWVSCRTAPFPGSLAANGSGATSGPLSLFIKPSSAGAELAQDAVPGVTYEYAAALTPTVTSISPGRGSTEGGTQVLITGTGFGAGNASSVLVSVGQWACESVQVLNDTAITCITSKPSTKSLQPLAVRVSVLQHGLAAGDVRYRYIDLWSRATTWGGSLDNIPLEGDSVLVPAGTYVLLDVSPPQLDALVLEGTLAFDDSVPLGRELRLDARRILINGGQLLIGSPEAPYVGSAVVTLHGDRSDTELPIYGTKCIGVRDGNLTIAGQPKLPTWALLNATADVGDTAIVVNGVLNWQVGDEIVIASSSILPDDVDEAVVAAIEPLPSGNTRLVLDRALRYTHLGVVLAVEGEERVVDMRAEVAVLTRNVVVQGDWGSNGTQFGAHILMHSPKHLQRARLSLSHVEIRRAGQTGGLGRYPVHMHLHGDGSDSFLQGCSIHHTYQRAVTLHGTNNSKVLDCVAYEVAGHAYFTEDGIEQGNTLAGNLAVLTRRLDVGLNTDTTPASFWITNPANHVYGNRAAGSEAYGFWYRLLDHPEGPSATPNSCPKFTPLGTFRDNVAHSNLFYGLRIHPEFYPSSSFCGVSAASMVPAVFQGLTAYKNGVKGVVATQVGLVQFHNFSLADNGAGPVQHIVNGKDNGGAAEMSWVVDSRRLTRTPLEAMAGLQGALIIARTSEGQQGTAGYWPRPSRGVRGITTQSAPMGDPSHAALFAAINVTFVGFTGGDYYALEACGKCKHLQGGFHSFFRGIRFIQDGAPALASWSYPHQGILKDTDGSLLRQYFGGQANGTLHAAHDMLRLQECTLVGGAGAVCRPGLEFRRIMLNSHSPWSLHFRDLLLTDATTNATTPVMFTAYNEEGYQFTVPADANRTYWLHWTGPPVDPTQIMLHKLDRLEREHGVMLQLRYLQEPLAFSINGNRSALTAVPDPAAARHGAQFFERRSVMGDAAGGLKTDGGYNASALWLFAQGDTSSSLLVRSEWCPEGGCTPLPADPPDQLPSQVLWSKAPWPGGALPQAGSNVTIPSGWDVLLDISPPQLDRLSIRGNLTFFDQPLTLHAGAIVVHGSGRLSVGTESQPVRSTAAIVLSGNRGSPKWPVAAGGVKVGYKVLAVLDSGRLELHGASTARRWTRLASSAAAGDTQIALNEAVDWPVGSDIVLASTSFNPQQAETVRVRGVTGDGRMLQLAAPLAFNHTAVLKQYSSGASIDMRGEVGLLTSNVVVRSSDGPAQLASATAYRDRFGCRLLAAGAAVARVSGVAFQYCGQAGIERAAVQFELTNPPEPSYLRRSSTVNSMDAAVRILGSGGPVSVTGSVLLGSYDAATLLVDGSGHSVVGNLGLGTTKIDLGTSSFDTDALPTFYVKQSGNTVQGNAAAGSDRMGFKVAGDPCSLGRAGARFANNSAHTSLVGLDLSANTAGAACTQAVDFAAYLTWDFGLITIKGITTDVQLYGMSFAENKHAGALVLRTAGMTERAEVRFNGGLFAGQSPATCALCSRLGAGSRDAGCPPKLTRVSYNNPGSSLPPWSASIGLVAASFALDWTVGPERKPYDAMHGYNTIHGVAYVNNVTFADFPGTAGAAGGCSAGQFAISSHALSVDAAHPHFFSGGATINSPGLFQLTGPKAEWRNEADCGTASYKLPDGSQLPLNCQGPRHSMFRDVDGSLTGTRGTVVGTSAGWPRPPFAQQGPLAPPGTCSPSAAFDGYFCPLVDSGGGAVDPQLLVLESRDDDSESRNFSPVILQGPILAGSANGTAADLLVTAMDQGWCFAYTCQKRLSTFWAAVATGHAYRMTFSGTASKVFRLWLPYAPPGGEVVLALNYSGDPQRRYVWSAATQSRVAPLDQPPLVADGSGHGAYHWDQGSATVTVKLGGGGNLEIRTERVIRVNARLNLDINQFYDIKELFVANMAYLLGIDPARIRIVSITAGSTVVDYAIAEDPAVADQPLLDPSFDTSGNVDADTGQEVAALIGGMTPEEQLQLQQQVLGNTSTSNRPPPPPAAAGPPPPLASTGPDLASVLLLLKASIVDGSFEAAAGASLLGLTLELPSNPGGPTNSTTTLTLDDILAEAGGGGGGGAPSKGLPLGGIVGIAVGCSVAACLLVMAALFLVRGRGQGAWLPKAGRSLDLESPRFSHSTHRGRTGRVHPEPFSGSDRGSPQPTAGLSASGGSSLHASPGPLLPSGTGGGYRAVLGDGSAPPSPSADSSAPSSPSPSASLLGPATTQAGANRPWRL</sequence>
<reference evidence="11" key="1">
    <citation type="journal article" date="2019" name="Plant J.">
        <title>Chlorella vulgaris genome assembly and annotation reveals the molecular basis for metabolic acclimation to high light conditions.</title>
        <authorList>
            <person name="Cecchin M."/>
            <person name="Marcolungo L."/>
            <person name="Rossato M."/>
            <person name="Girolomoni L."/>
            <person name="Cosentino E."/>
            <person name="Cuine S."/>
            <person name="Li-Beisson Y."/>
            <person name="Delledonne M."/>
            <person name="Ballottari M."/>
        </authorList>
    </citation>
    <scope>NUCLEOTIDE SEQUENCE</scope>
    <source>
        <strain evidence="11">211/11P</strain>
    </source>
</reference>
<evidence type="ECO:0000256" key="4">
    <source>
        <dbReference type="ARBA" id="ARBA00022737"/>
    </source>
</evidence>
<feature type="chain" id="PRO_5038963666" evidence="8">
    <location>
        <begin position="21"/>
        <end position="4155"/>
    </location>
</feature>
<evidence type="ECO:0000313" key="12">
    <source>
        <dbReference type="Proteomes" id="UP001055712"/>
    </source>
</evidence>
<feature type="compositionally biased region" description="Basic residues" evidence="6">
    <location>
        <begin position="4057"/>
        <end position="4066"/>
    </location>
</feature>
<keyword evidence="3 8" id="KW-0732">Signal</keyword>
<name>A0A9D4YW09_CHLVU</name>
<evidence type="ECO:0000256" key="6">
    <source>
        <dbReference type="SAM" id="MobiDB-lite"/>
    </source>
</evidence>
<proteinExistence type="predicted"/>
<evidence type="ECO:0000256" key="1">
    <source>
        <dbReference type="ARBA" id="ARBA00004236"/>
    </source>
</evidence>
<dbReference type="SUPFAM" id="SSF56988">
    <property type="entry name" value="Anthrax protective antigen"/>
    <property type="match status" value="1"/>
</dbReference>
<feature type="domain" description="G8" evidence="9">
    <location>
        <begin position="2087"/>
        <end position="2212"/>
    </location>
</feature>
<dbReference type="Pfam" id="PF24606">
    <property type="entry name" value="CEMIP_beta-hel"/>
    <property type="match status" value="2"/>
</dbReference>
<dbReference type="InterPro" id="IPR011050">
    <property type="entry name" value="Pectin_lyase_fold/virulence"/>
</dbReference>
<evidence type="ECO:0000256" key="5">
    <source>
        <dbReference type="ARBA" id="ARBA00023180"/>
    </source>
</evidence>
<dbReference type="InterPro" id="IPR013783">
    <property type="entry name" value="Ig-like_fold"/>
</dbReference>
<dbReference type="InterPro" id="IPR037524">
    <property type="entry name" value="PA14/GLEYA"/>
</dbReference>
<dbReference type="SUPFAM" id="SSF51126">
    <property type="entry name" value="Pectin lyase-like"/>
    <property type="match status" value="1"/>
</dbReference>
<feature type="compositionally biased region" description="Pro residues" evidence="6">
    <location>
        <begin position="3917"/>
        <end position="3931"/>
    </location>
</feature>
<feature type="signal peptide" evidence="8">
    <location>
        <begin position="1"/>
        <end position="20"/>
    </location>
</feature>
<reference evidence="11" key="2">
    <citation type="submission" date="2020-11" db="EMBL/GenBank/DDBJ databases">
        <authorList>
            <person name="Cecchin M."/>
            <person name="Marcolungo L."/>
            <person name="Rossato M."/>
            <person name="Girolomoni L."/>
            <person name="Cosentino E."/>
            <person name="Cuine S."/>
            <person name="Li-Beisson Y."/>
            <person name="Delledonne M."/>
            <person name="Ballottari M."/>
        </authorList>
    </citation>
    <scope>NUCLEOTIDE SEQUENCE</scope>
    <source>
        <strain evidence="11">211/11P</strain>
        <tissue evidence="11">Whole cell</tissue>
    </source>
</reference>
<dbReference type="InterPro" id="IPR052387">
    <property type="entry name" value="Fibrocystin"/>
</dbReference>
<dbReference type="PANTHER" id="PTHR46769">
    <property type="entry name" value="POLYCYSTIC KIDNEY AND HEPATIC DISEASE 1 (AUTOSOMAL RECESSIVE)-LIKE 1"/>
    <property type="match status" value="1"/>
</dbReference>
<dbReference type="Pfam" id="PF10162">
    <property type="entry name" value="G8"/>
    <property type="match status" value="2"/>
</dbReference>
<dbReference type="Pfam" id="PF01833">
    <property type="entry name" value="TIG"/>
    <property type="match status" value="7"/>
</dbReference>
<dbReference type="InterPro" id="IPR014756">
    <property type="entry name" value="Ig_E-set"/>
</dbReference>
<keyword evidence="12" id="KW-1185">Reference proteome</keyword>
<keyword evidence="7" id="KW-0812">Transmembrane</keyword>
<feature type="region of interest" description="Disordered" evidence="6">
    <location>
        <begin position="3909"/>
        <end position="3932"/>
    </location>
</feature>
<feature type="transmembrane region" description="Helical" evidence="7">
    <location>
        <begin position="4010"/>
        <end position="4032"/>
    </location>
</feature>
<feature type="domain" description="PA14" evidence="10">
    <location>
        <begin position="249"/>
        <end position="416"/>
    </location>
</feature>
<dbReference type="InterPro" id="IPR019316">
    <property type="entry name" value="G8_domain"/>
</dbReference>
<evidence type="ECO:0000259" key="9">
    <source>
        <dbReference type="PROSITE" id="PS51484"/>
    </source>
</evidence>
<dbReference type="PANTHER" id="PTHR46769:SF2">
    <property type="entry name" value="FIBROCYSTIN-L ISOFORM 2 PRECURSOR-RELATED"/>
    <property type="match status" value="1"/>
</dbReference>
<comment type="caution">
    <text evidence="11">The sequence shown here is derived from an EMBL/GenBank/DDBJ whole genome shotgun (WGS) entry which is preliminary data.</text>
</comment>
<dbReference type="SUPFAM" id="SSF81296">
    <property type="entry name" value="E set domains"/>
    <property type="match status" value="6"/>
</dbReference>
<organism evidence="11 12">
    <name type="scientific">Chlorella vulgaris</name>
    <name type="common">Green alga</name>
    <dbReference type="NCBI Taxonomy" id="3077"/>
    <lineage>
        <taxon>Eukaryota</taxon>
        <taxon>Viridiplantae</taxon>
        <taxon>Chlorophyta</taxon>
        <taxon>core chlorophytes</taxon>
        <taxon>Trebouxiophyceae</taxon>
        <taxon>Chlorellales</taxon>
        <taxon>Chlorellaceae</taxon>
        <taxon>Chlorella clade</taxon>
        <taxon>Chlorella</taxon>
    </lineage>
</organism>
<evidence type="ECO:0000256" key="2">
    <source>
        <dbReference type="ARBA" id="ARBA00022475"/>
    </source>
</evidence>
<feature type="domain" description="G8" evidence="9">
    <location>
        <begin position="2936"/>
        <end position="3062"/>
    </location>
</feature>
<dbReference type="Gene3D" id="2.160.20.10">
    <property type="entry name" value="Single-stranded right-handed beta-helix, Pectin lyase-like"/>
    <property type="match status" value="1"/>
</dbReference>
<keyword evidence="2" id="KW-1003">Cell membrane</keyword>
<feature type="compositionally biased region" description="Low complexity" evidence="6">
    <location>
        <begin position="4084"/>
        <end position="4104"/>
    </location>
</feature>
<evidence type="ECO:0000256" key="3">
    <source>
        <dbReference type="ARBA" id="ARBA00022729"/>
    </source>
</evidence>
<evidence type="ECO:0000256" key="7">
    <source>
        <dbReference type="SAM" id="Phobius"/>
    </source>
</evidence>
<keyword evidence="7" id="KW-1133">Transmembrane helix</keyword>